<organism evidence="2 3">
    <name type="scientific">Hermetia illucens</name>
    <name type="common">Black soldier fly</name>
    <dbReference type="NCBI Taxonomy" id="343691"/>
    <lineage>
        <taxon>Eukaryota</taxon>
        <taxon>Metazoa</taxon>
        <taxon>Ecdysozoa</taxon>
        <taxon>Arthropoda</taxon>
        <taxon>Hexapoda</taxon>
        <taxon>Insecta</taxon>
        <taxon>Pterygota</taxon>
        <taxon>Neoptera</taxon>
        <taxon>Endopterygota</taxon>
        <taxon>Diptera</taxon>
        <taxon>Brachycera</taxon>
        <taxon>Stratiomyomorpha</taxon>
        <taxon>Stratiomyidae</taxon>
        <taxon>Hermetiinae</taxon>
        <taxon>Hermetia</taxon>
    </lineage>
</organism>
<dbReference type="AlphaFoldDB" id="A0A7R8ULJ3"/>
<dbReference type="InParanoid" id="A0A7R8ULJ3"/>
<dbReference type="Proteomes" id="UP000594454">
    <property type="component" value="Chromosome 2"/>
</dbReference>
<accession>A0A7R8ULJ3</accession>
<keyword evidence="3" id="KW-1185">Reference proteome</keyword>
<keyword evidence="1" id="KW-0732">Signal</keyword>
<reference evidence="2 3" key="1">
    <citation type="submission" date="2020-11" db="EMBL/GenBank/DDBJ databases">
        <authorList>
            <person name="Wallbank WR R."/>
            <person name="Pardo Diaz C."/>
            <person name="Kozak K."/>
            <person name="Martin S."/>
            <person name="Jiggins C."/>
            <person name="Moest M."/>
            <person name="Warren A I."/>
            <person name="Generalovic N T."/>
            <person name="Byers J.R.P. K."/>
            <person name="Montejo-Kovacevich G."/>
            <person name="Yen C E."/>
        </authorList>
    </citation>
    <scope>NUCLEOTIDE SEQUENCE [LARGE SCALE GENOMIC DNA]</scope>
</reference>
<gene>
    <name evidence="2" type="ORF">HERILL_LOCUS5720</name>
</gene>
<evidence type="ECO:0000313" key="2">
    <source>
        <dbReference type="EMBL" id="CAD7082704.1"/>
    </source>
</evidence>
<protein>
    <submittedName>
        <fullName evidence="2">Uncharacterized protein</fullName>
    </submittedName>
</protein>
<proteinExistence type="predicted"/>
<feature type="chain" id="PRO_5031287069" evidence="1">
    <location>
        <begin position="17"/>
        <end position="94"/>
    </location>
</feature>
<name>A0A7R8ULJ3_HERIL</name>
<evidence type="ECO:0000313" key="3">
    <source>
        <dbReference type="Proteomes" id="UP000594454"/>
    </source>
</evidence>
<dbReference type="EMBL" id="LR899010">
    <property type="protein sequence ID" value="CAD7082704.1"/>
    <property type="molecule type" value="Genomic_DNA"/>
</dbReference>
<feature type="signal peptide" evidence="1">
    <location>
        <begin position="1"/>
        <end position="16"/>
    </location>
</feature>
<evidence type="ECO:0000256" key="1">
    <source>
        <dbReference type="SAM" id="SignalP"/>
    </source>
</evidence>
<sequence>MFKLIVLTTLCALAAAKPGLISPLWGGIHAPILAPGIIHDPLAIAAPLSLAPSPIIAAHSPIIAAPAPLISHAPIITAHAPLSAAIHHPLLIKK</sequence>